<protein>
    <submittedName>
        <fullName evidence="3">Uncharacterized protein</fullName>
    </submittedName>
</protein>
<dbReference type="Proteomes" id="UP001228905">
    <property type="component" value="Unassembled WGS sequence"/>
</dbReference>
<dbReference type="InterPro" id="IPR058782">
    <property type="entry name" value="GIY_YIG_3"/>
</dbReference>
<evidence type="ECO:0000259" key="2">
    <source>
        <dbReference type="Pfam" id="PF26468"/>
    </source>
</evidence>
<dbReference type="EMBL" id="JAUSVS010000001">
    <property type="protein sequence ID" value="MDQ0462511.1"/>
    <property type="molecule type" value="Genomic_DNA"/>
</dbReference>
<organism evidence="3 4">
    <name type="scientific">Caulobacter ginsengisoli</name>
    <dbReference type="NCBI Taxonomy" id="400775"/>
    <lineage>
        <taxon>Bacteria</taxon>
        <taxon>Pseudomonadati</taxon>
        <taxon>Pseudomonadota</taxon>
        <taxon>Alphaproteobacteria</taxon>
        <taxon>Caulobacterales</taxon>
        <taxon>Caulobacteraceae</taxon>
        <taxon>Caulobacter</taxon>
    </lineage>
</organism>
<proteinExistence type="predicted"/>
<evidence type="ECO:0000313" key="4">
    <source>
        <dbReference type="Proteomes" id="UP001228905"/>
    </source>
</evidence>
<gene>
    <name evidence="3" type="ORF">QO010_000259</name>
</gene>
<accession>A0ABU0IM95</accession>
<dbReference type="Pfam" id="PF26468">
    <property type="entry name" value="GIY_YIG_3"/>
    <property type="match status" value="1"/>
</dbReference>
<feature type="domain" description="GIY-YIG" evidence="2">
    <location>
        <begin position="149"/>
        <end position="365"/>
    </location>
</feature>
<comment type="caution">
    <text evidence="3">The sequence shown here is derived from an EMBL/GenBank/DDBJ whole genome shotgun (WGS) entry which is preliminary data.</text>
</comment>
<sequence>MKRDAAFVACSKTKADRPLAAAALYASPLYRKSLLAALDSAKSVFILSAKHGVLRLSDRIEPYDTTLKRMPQAERSRWGEDIDRTLDLYVPSRSAVNLFCGEEYITPLRASFSRHRYSVHNPLVGQSLGQRLRTLREMIEEEDHRRLKSRFDRILHNLWIGQAGGRLISETTGKQSWPRRGVYFVLDSTVAAASGRMPRIVRVGTHAVSAGSKTTLWDRLSTHRGTTVGSGSHRSSIFRSHVGRALMARDGLDFSTWGQGQSAPKDIRDQEQELERKVSDTLGGMRLLWIDIPDDPGAQSDRAFIERNSIGLLSRLGLLSPTTTKEWLGHYSVEWRISVSGLWNLDHLFLKPDAKFLDVLKVYVDLTLGRVTQDEAAQLVDKQPHRLAGIDQLTLFSEGN</sequence>
<evidence type="ECO:0000259" key="1">
    <source>
        <dbReference type="Pfam" id="PF21818"/>
    </source>
</evidence>
<name>A0ABU0IM95_9CAUL</name>
<reference evidence="3 4" key="1">
    <citation type="submission" date="2023-07" db="EMBL/GenBank/DDBJ databases">
        <title>Genomic Encyclopedia of Type Strains, Phase IV (KMG-IV): sequencing the most valuable type-strain genomes for metagenomic binning, comparative biology and taxonomic classification.</title>
        <authorList>
            <person name="Goeker M."/>
        </authorList>
    </citation>
    <scope>NUCLEOTIDE SEQUENCE [LARGE SCALE GENOMIC DNA]</scope>
    <source>
        <strain evidence="3 4">DSM 18695</strain>
    </source>
</reference>
<keyword evidence="4" id="KW-1185">Reference proteome</keyword>
<evidence type="ECO:0000313" key="3">
    <source>
        <dbReference type="EMBL" id="MDQ0462511.1"/>
    </source>
</evidence>
<dbReference type="InterPro" id="IPR049251">
    <property type="entry name" value="DUF6884"/>
</dbReference>
<dbReference type="Pfam" id="PF21818">
    <property type="entry name" value="DUF6884"/>
    <property type="match status" value="1"/>
</dbReference>
<feature type="domain" description="DUF6884" evidence="1">
    <location>
        <begin position="6"/>
        <end position="136"/>
    </location>
</feature>
<dbReference type="RefSeq" id="WP_307344889.1">
    <property type="nucleotide sequence ID" value="NZ_JAUSVS010000001.1"/>
</dbReference>